<evidence type="ECO:0000313" key="2">
    <source>
        <dbReference type="EMBL" id="CAG13661.1"/>
    </source>
</evidence>
<name>Q4RD71_TETNG</name>
<feature type="non-terminal residue" evidence="2">
    <location>
        <position position="68"/>
    </location>
</feature>
<reference evidence="2" key="1">
    <citation type="journal article" date="2004" name="Nature">
        <title>Genome duplication in the teleost fish Tetraodon nigroviridis reveals the early vertebrate proto-karyotype.</title>
        <authorList>
            <person name="Jaillon O."/>
            <person name="Aury J.-M."/>
            <person name="Brunet F."/>
            <person name="Petit J.-L."/>
            <person name="Stange-Thomann N."/>
            <person name="Mauceli E."/>
            <person name="Bouneau L."/>
            <person name="Fischer C."/>
            <person name="Ozouf-Costaz C."/>
            <person name="Bernot A."/>
            <person name="Nicaud S."/>
            <person name="Jaffe D."/>
            <person name="Fisher S."/>
            <person name="Lutfalla G."/>
            <person name="Dossat C."/>
            <person name="Segurens B."/>
            <person name="Dasilva C."/>
            <person name="Salanoubat M."/>
            <person name="Levy M."/>
            <person name="Boudet N."/>
            <person name="Castellano S."/>
            <person name="Anthouard V."/>
            <person name="Jubin C."/>
            <person name="Castelli V."/>
            <person name="Katinka M."/>
            <person name="Vacherie B."/>
            <person name="Biemont C."/>
            <person name="Skalli Z."/>
            <person name="Cattolico L."/>
            <person name="Poulain J."/>
            <person name="De Berardinis V."/>
            <person name="Cruaud C."/>
            <person name="Duprat S."/>
            <person name="Brottier P."/>
            <person name="Coutanceau J.-P."/>
            <person name="Gouzy J."/>
            <person name="Parra G."/>
            <person name="Lardier G."/>
            <person name="Chapple C."/>
            <person name="McKernan K.J."/>
            <person name="McEwan P."/>
            <person name="Bosak S."/>
            <person name="Kellis M."/>
            <person name="Volff J.-N."/>
            <person name="Guigo R."/>
            <person name="Zody M.C."/>
            <person name="Mesirov J."/>
            <person name="Lindblad-Toh K."/>
            <person name="Birren B."/>
            <person name="Nusbaum C."/>
            <person name="Kahn D."/>
            <person name="Robinson-Rechavi M."/>
            <person name="Laudet V."/>
            <person name="Schachter V."/>
            <person name="Quetier F."/>
            <person name="Saurin W."/>
            <person name="Scarpelli C."/>
            <person name="Wincker P."/>
            <person name="Lander E.S."/>
            <person name="Weissenbach J."/>
            <person name="Roest Crollius H."/>
        </authorList>
    </citation>
    <scope>NUCLEOTIDE SEQUENCE [LARGE SCALE GENOMIC DNA]</scope>
</reference>
<evidence type="ECO:0000259" key="1">
    <source>
        <dbReference type="PROSITE" id="PS50222"/>
    </source>
</evidence>
<accession>Q4RD71</accession>
<sequence length="68" mass="8271">QAFSALDKEDTGFVKAMEFGDVLRSVCQKLTDNQYHYFLRRLRLHLTPNIHWKYFLENFSTFQDEVRR</sequence>
<organism evidence="2">
    <name type="scientific">Tetraodon nigroviridis</name>
    <name type="common">Spotted green pufferfish</name>
    <name type="synonym">Chelonodon nigroviridis</name>
    <dbReference type="NCBI Taxonomy" id="99883"/>
    <lineage>
        <taxon>Eukaryota</taxon>
        <taxon>Metazoa</taxon>
        <taxon>Chordata</taxon>
        <taxon>Craniata</taxon>
        <taxon>Vertebrata</taxon>
        <taxon>Euteleostomi</taxon>
        <taxon>Actinopterygii</taxon>
        <taxon>Neopterygii</taxon>
        <taxon>Teleostei</taxon>
        <taxon>Neoteleostei</taxon>
        <taxon>Acanthomorphata</taxon>
        <taxon>Eupercaria</taxon>
        <taxon>Tetraodontiformes</taxon>
        <taxon>Tetradontoidea</taxon>
        <taxon>Tetraodontidae</taxon>
        <taxon>Tetraodon</taxon>
    </lineage>
</organism>
<dbReference type="SUPFAM" id="SSF47473">
    <property type="entry name" value="EF-hand"/>
    <property type="match status" value="1"/>
</dbReference>
<proteinExistence type="predicted"/>
<dbReference type="InterPro" id="IPR002048">
    <property type="entry name" value="EF_hand_dom"/>
</dbReference>
<feature type="domain" description="EF-hand" evidence="1">
    <location>
        <begin position="1"/>
        <end position="29"/>
    </location>
</feature>
<dbReference type="EMBL" id="CAAE01017263">
    <property type="protein sequence ID" value="CAG13661.1"/>
    <property type="molecule type" value="Genomic_DNA"/>
</dbReference>
<dbReference type="OrthoDB" id="26525at2759"/>
<dbReference type="InterPro" id="IPR011992">
    <property type="entry name" value="EF-hand-dom_pair"/>
</dbReference>
<dbReference type="GO" id="GO:0005509">
    <property type="term" value="F:calcium ion binding"/>
    <property type="evidence" value="ECO:0007669"/>
    <property type="project" value="InterPro"/>
</dbReference>
<reference evidence="2" key="2">
    <citation type="submission" date="2004-02" db="EMBL/GenBank/DDBJ databases">
        <authorList>
            <consortium name="Genoscope"/>
            <consortium name="Whitehead Institute Centre for Genome Research"/>
        </authorList>
    </citation>
    <scope>NUCLEOTIDE SEQUENCE</scope>
</reference>
<dbReference type="Gene3D" id="1.10.238.10">
    <property type="entry name" value="EF-hand"/>
    <property type="match status" value="1"/>
</dbReference>
<dbReference type="KEGG" id="tng:GSTEN00038916G001"/>
<feature type="non-terminal residue" evidence="2">
    <location>
        <position position="1"/>
    </location>
</feature>
<gene>
    <name evidence="2" type="ORF">GSTENG00038916001</name>
</gene>
<dbReference type="PROSITE" id="PS50222">
    <property type="entry name" value="EF_HAND_2"/>
    <property type="match status" value="1"/>
</dbReference>
<protein>
    <submittedName>
        <fullName evidence="2">Chromosome undetermined SCAF17263, whole genome shotgun sequence</fullName>
    </submittedName>
</protein>
<dbReference type="AlphaFoldDB" id="Q4RD71"/>